<evidence type="ECO:0000313" key="1">
    <source>
        <dbReference type="EMBL" id="JAH83964.1"/>
    </source>
</evidence>
<dbReference type="EMBL" id="GBXM01024613">
    <property type="protein sequence ID" value="JAH83964.1"/>
    <property type="molecule type" value="Transcribed_RNA"/>
</dbReference>
<name>A0A0E9W0R5_ANGAN</name>
<reference evidence="1" key="2">
    <citation type="journal article" date="2015" name="Fish Shellfish Immunol.">
        <title>Early steps in the European eel (Anguilla anguilla)-Vibrio vulnificus interaction in the gills: Role of the RtxA13 toxin.</title>
        <authorList>
            <person name="Callol A."/>
            <person name="Pajuelo D."/>
            <person name="Ebbesson L."/>
            <person name="Teles M."/>
            <person name="MacKenzie S."/>
            <person name="Amaro C."/>
        </authorList>
    </citation>
    <scope>NUCLEOTIDE SEQUENCE</scope>
</reference>
<proteinExistence type="predicted"/>
<organism evidence="1">
    <name type="scientific">Anguilla anguilla</name>
    <name type="common">European freshwater eel</name>
    <name type="synonym">Muraena anguilla</name>
    <dbReference type="NCBI Taxonomy" id="7936"/>
    <lineage>
        <taxon>Eukaryota</taxon>
        <taxon>Metazoa</taxon>
        <taxon>Chordata</taxon>
        <taxon>Craniata</taxon>
        <taxon>Vertebrata</taxon>
        <taxon>Euteleostomi</taxon>
        <taxon>Actinopterygii</taxon>
        <taxon>Neopterygii</taxon>
        <taxon>Teleostei</taxon>
        <taxon>Anguilliformes</taxon>
        <taxon>Anguillidae</taxon>
        <taxon>Anguilla</taxon>
    </lineage>
</organism>
<reference evidence="1" key="1">
    <citation type="submission" date="2014-11" db="EMBL/GenBank/DDBJ databases">
        <authorList>
            <person name="Amaro Gonzalez C."/>
        </authorList>
    </citation>
    <scope>NUCLEOTIDE SEQUENCE</scope>
</reference>
<protein>
    <submittedName>
        <fullName evidence="1">Uncharacterized protein</fullName>
    </submittedName>
</protein>
<sequence>MHTGQKANLFALKHL</sequence>
<accession>A0A0E9W0R5</accession>